<accession>A0A1A9WEE2</accession>
<dbReference type="Proteomes" id="UP000091820">
    <property type="component" value="Unassembled WGS sequence"/>
</dbReference>
<dbReference type="VEuPathDB" id="VectorBase:GBRI016517"/>
<keyword evidence="1" id="KW-1133">Transmembrane helix</keyword>
<reference evidence="3" key="1">
    <citation type="submission" date="2014-03" db="EMBL/GenBank/DDBJ databases">
        <authorList>
            <person name="Aksoy S."/>
            <person name="Warren W."/>
            <person name="Wilson R.K."/>
        </authorList>
    </citation>
    <scope>NUCLEOTIDE SEQUENCE [LARGE SCALE GENOMIC DNA]</scope>
    <source>
        <strain evidence="3">IAEA</strain>
    </source>
</reference>
<evidence type="ECO:0000313" key="2">
    <source>
        <dbReference type="EnsemblMetazoa" id="GBRI016517-PA"/>
    </source>
</evidence>
<reference evidence="2" key="2">
    <citation type="submission" date="2020-05" db="UniProtKB">
        <authorList>
            <consortium name="EnsemblMetazoa"/>
        </authorList>
    </citation>
    <scope>IDENTIFICATION</scope>
    <source>
        <strain evidence="2">IAEA</strain>
    </source>
</reference>
<feature type="transmembrane region" description="Helical" evidence="1">
    <location>
        <begin position="34"/>
        <end position="52"/>
    </location>
</feature>
<evidence type="ECO:0000313" key="3">
    <source>
        <dbReference type="Proteomes" id="UP000091820"/>
    </source>
</evidence>
<dbReference type="EnsemblMetazoa" id="GBRI016517-RA">
    <property type="protein sequence ID" value="GBRI016517-PA"/>
    <property type="gene ID" value="GBRI016517"/>
</dbReference>
<sequence>MISDRSTEMRVMFIKIHFSTTAKLPEINANARTLKLWVINITCTLSLFFPLFRQLLKRFDFQPFFDDTSFVATSINEKERCEIVLKSSKCHSSSDSSGGDDDDDFNGFRNDHSLKLMVDRANKCRSYALVIGPAVTFKIRLEMTEEN</sequence>
<keyword evidence="1" id="KW-0812">Transmembrane</keyword>
<name>A0A1A9WEE2_9MUSC</name>
<protein>
    <submittedName>
        <fullName evidence="2">Uncharacterized protein</fullName>
    </submittedName>
</protein>
<keyword evidence="3" id="KW-1185">Reference proteome</keyword>
<dbReference type="AlphaFoldDB" id="A0A1A9WEE2"/>
<proteinExistence type="predicted"/>
<organism evidence="2 3">
    <name type="scientific">Glossina brevipalpis</name>
    <dbReference type="NCBI Taxonomy" id="37001"/>
    <lineage>
        <taxon>Eukaryota</taxon>
        <taxon>Metazoa</taxon>
        <taxon>Ecdysozoa</taxon>
        <taxon>Arthropoda</taxon>
        <taxon>Hexapoda</taxon>
        <taxon>Insecta</taxon>
        <taxon>Pterygota</taxon>
        <taxon>Neoptera</taxon>
        <taxon>Endopterygota</taxon>
        <taxon>Diptera</taxon>
        <taxon>Brachycera</taxon>
        <taxon>Muscomorpha</taxon>
        <taxon>Hippoboscoidea</taxon>
        <taxon>Glossinidae</taxon>
        <taxon>Glossina</taxon>
    </lineage>
</organism>
<keyword evidence="1" id="KW-0472">Membrane</keyword>
<evidence type="ECO:0000256" key="1">
    <source>
        <dbReference type="SAM" id="Phobius"/>
    </source>
</evidence>